<comment type="caution">
    <text evidence="1">The sequence shown here is derived from an EMBL/GenBank/DDBJ whole genome shotgun (WGS) entry which is preliminary data.</text>
</comment>
<protein>
    <submittedName>
        <fullName evidence="1">Porin</fullName>
    </submittedName>
</protein>
<proteinExistence type="predicted"/>
<evidence type="ECO:0000313" key="1">
    <source>
        <dbReference type="EMBL" id="MEF7614167.1"/>
    </source>
</evidence>
<accession>A0AAW9QBM0</accession>
<sequence length="128" mass="14362">MWGLASKFRPINLTTGLTFRHWDPVQVGLTLDGLKNGALDIADIRRRTGLPALDRRQQCVEKAQLAADGEAKNRQLHTLAVQAVERYRSKTPMETALQGDPLFGLTQVRIENVADELRAQMDAQKIVR</sequence>
<gene>
    <name evidence="1" type="ORF">V4F39_09635</name>
</gene>
<dbReference type="InterPro" id="IPR032638">
    <property type="entry name" value="Porin_5"/>
</dbReference>
<name>A0AAW9QBM0_9BURK</name>
<dbReference type="Proteomes" id="UP001336250">
    <property type="component" value="Unassembled WGS sequence"/>
</dbReference>
<dbReference type="RefSeq" id="WP_332289127.1">
    <property type="nucleotide sequence ID" value="NZ_JAZIBG010000021.1"/>
</dbReference>
<reference evidence="1 2" key="1">
    <citation type="submission" date="2024-02" db="EMBL/GenBank/DDBJ databases">
        <title>Genome sequence of Aquincola sp. MAHUQ-54.</title>
        <authorList>
            <person name="Huq M.A."/>
        </authorList>
    </citation>
    <scope>NUCLEOTIDE SEQUENCE [LARGE SCALE GENOMIC DNA]</scope>
    <source>
        <strain evidence="1 2">MAHUQ-54</strain>
    </source>
</reference>
<dbReference type="AlphaFoldDB" id="A0AAW9QBM0"/>
<evidence type="ECO:0000313" key="2">
    <source>
        <dbReference type="Proteomes" id="UP001336250"/>
    </source>
</evidence>
<keyword evidence="2" id="KW-1185">Reference proteome</keyword>
<dbReference type="Pfam" id="PF16930">
    <property type="entry name" value="Porin_5"/>
    <property type="match status" value="1"/>
</dbReference>
<dbReference type="EMBL" id="JAZIBG010000021">
    <property type="protein sequence ID" value="MEF7614167.1"/>
    <property type="molecule type" value="Genomic_DNA"/>
</dbReference>
<organism evidence="1 2">
    <name type="scientific">Aquincola agrisoli</name>
    <dbReference type="NCBI Taxonomy" id="3119538"/>
    <lineage>
        <taxon>Bacteria</taxon>
        <taxon>Pseudomonadati</taxon>
        <taxon>Pseudomonadota</taxon>
        <taxon>Betaproteobacteria</taxon>
        <taxon>Burkholderiales</taxon>
        <taxon>Sphaerotilaceae</taxon>
        <taxon>Aquincola</taxon>
    </lineage>
</organism>